<evidence type="ECO:0000256" key="1">
    <source>
        <dbReference type="SAM" id="Coils"/>
    </source>
</evidence>
<feature type="signal peptide" evidence="4">
    <location>
        <begin position="1"/>
        <end position="29"/>
    </location>
</feature>
<reference evidence="6 7" key="1">
    <citation type="submission" date="2024-02" db="EMBL/GenBank/DDBJ databases">
        <authorList>
            <consortium name="ELIXIR-Norway"/>
            <consortium name="Elixir Norway"/>
        </authorList>
    </citation>
    <scope>NUCLEOTIDE SEQUENCE [LARGE SCALE GENOMIC DNA]</scope>
</reference>
<feature type="coiled-coil region" evidence="1">
    <location>
        <begin position="39"/>
        <end position="66"/>
    </location>
</feature>
<dbReference type="PANTHER" id="PTHR34200:SF2">
    <property type="entry name" value="TRANSMEMBRANE PROTEIN"/>
    <property type="match status" value="1"/>
</dbReference>
<evidence type="ECO:0000256" key="2">
    <source>
        <dbReference type="SAM" id="MobiDB-lite"/>
    </source>
</evidence>
<feature type="chain" id="PRO_5046222360" description="DUF7356 domain-containing protein" evidence="4">
    <location>
        <begin position="30"/>
        <end position="425"/>
    </location>
</feature>
<feature type="region of interest" description="Disordered" evidence="2">
    <location>
        <begin position="139"/>
        <end position="204"/>
    </location>
</feature>
<keyword evidence="4" id="KW-0732">Signal</keyword>
<feature type="transmembrane region" description="Helical" evidence="3">
    <location>
        <begin position="315"/>
        <end position="337"/>
    </location>
</feature>
<evidence type="ECO:0000313" key="7">
    <source>
        <dbReference type="Proteomes" id="UP001497444"/>
    </source>
</evidence>
<dbReference type="Proteomes" id="UP001497444">
    <property type="component" value="Chromosome 2"/>
</dbReference>
<protein>
    <recommendedName>
        <fullName evidence="5">DUF7356 domain-containing protein</fullName>
    </recommendedName>
</protein>
<organism evidence="6 7">
    <name type="scientific">Sphagnum jensenii</name>
    <dbReference type="NCBI Taxonomy" id="128206"/>
    <lineage>
        <taxon>Eukaryota</taxon>
        <taxon>Viridiplantae</taxon>
        <taxon>Streptophyta</taxon>
        <taxon>Embryophyta</taxon>
        <taxon>Bryophyta</taxon>
        <taxon>Sphagnophytina</taxon>
        <taxon>Sphagnopsida</taxon>
        <taxon>Sphagnales</taxon>
        <taxon>Sphagnaceae</taxon>
        <taxon>Sphagnum</taxon>
    </lineage>
</organism>
<keyword evidence="1" id="KW-0175">Coiled coil</keyword>
<feature type="compositionally biased region" description="Polar residues" evidence="2">
    <location>
        <begin position="160"/>
        <end position="176"/>
    </location>
</feature>
<dbReference type="Pfam" id="PF24053">
    <property type="entry name" value="DUF7356"/>
    <property type="match status" value="1"/>
</dbReference>
<keyword evidence="3" id="KW-0812">Transmembrane</keyword>
<evidence type="ECO:0000256" key="3">
    <source>
        <dbReference type="SAM" id="Phobius"/>
    </source>
</evidence>
<feature type="compositionally biased region" description="Basic and acidic residues" evidence="2">
    <location>
        <begin position="150"/>
        <end position="159"/>
    </location>
</feature>
<dbReference type="EMBL" id="OZ020097">
    <property type="protein sequence ID" value="CAK9267784.1"/>
    <property type="molecule type" value="Genomic_DNA"/>
</dbReference>
<accession>A0ABP0WLN3</accession>
<feature type="domain" description="DUF7356" evidence="5">
    <location>
        <begin position="193"/>
        <end position="289"/>
    </location>
</feature>
<dbReference type="PANTHER" id="PTHR34200">
    <property type="entry name" value="DENTIN SIALOPHOSPHOPROTEIN-LIKE ISOFORM X1"/>
    <property type="match status" value="1"/>
</dbReference>
<keyword evidence="7" id="KW-1185">Reference proteome</keyword>
<keyword evidence="3" id="KW-0472">Membrane</keyword>
<dbReference type="InterPro" id="IPR055780">
    <property type="entry name" value="DUF7356"/>
</dbReference>
<name>A0ABP0WLN3_9BRYO</name>
<sequence length="425" mass="45965">MEHGSGKIGAPFVILLVLVLFYCCCCCSCADTTTLVSADAAAELKAEREVEELKEEEEEEEEEEGASSFHVVGGGRRLLVGSHDGEGSGHLFAELNVLAKEIGKEILAVRKAEEGITEEETAGDGELNQRIMRFRFTEEENSAAPANDADQQKEGHNKSPQDNQKTNQTTETSQDAGTLPDGGEDDAAGATTKEENPASQERDCAGDPLLAKLKTAGAGNHDWTLTVTNTGKDELKVKVVAESLKANPAELSLKTGEEYKVAITVVDNGIKIADKINITWGAGYCQINVPENSFPSSQLQSSAYLNFIPVTRTGFILFGGTILFVTILGIAGIWGCVSWRARARWPGASSVKYQELEMSIPTVDSSKKDTEDGPLSAEGWDEIWEDHEWEDTEAVRSSSSLQTLSSQGLNVRRANKDGWDSAWDG</sequence>
<gene>
    <name evidence="6" type="ORF">CSSPJE1EN1_LOCUS13262</name>
</gene>
<proteinExistence type="predicted"/>
<feature type="compositionally biased region" description="Basic and acidic residues" evidence="2">
    <location>
        <begin position="192"/>
        <end position="204"/>
    </location>
</feature>
<keyword evidence="3" id="KW-1133">Transmembrane helix</keyword>
<evidence type="ECO:0000259" key="5">
    <source>
        <dbReference type="Pfam" id="PF24053"/>
    </source>
</evidence>
<evidence type="ECO:0000313" key="6">
    <source>
        <dbReference type="EMBL" id="CAK9267784.1"/>
    </source>
</evidence>
<evidence type="ECO:0000256" key="4">
    <source>
        <dbReference type="SAM" id="SignalP"/>
    </source>
</evidence>